<protein>
    <submittedName>
        <fullName evidence="1">Uncharacterized protein</fullName>
    </submittedName>
</protein>
<sequence length="318" mass="35702">MSILDLRDVDGFPLSVLSDRGSLDLQEIQVFTFDSKTKCTPGQNRVRVRTLSIHYDISGPSDLLDFPSWFQLDSSPLDLSHLRNLRLVGHGCWDLDHILRHCSASLERLHLGRNGKVSGSNSFRFEDELPSQFGPPTTALYPNLVALRKLRTLMVQCFLYEGDGLYRTDLVTTAAVLNSLPSRDDPILAVTVRLNLRSTKENFRLIPFPDLILHLTSGMQRALRGARFIRLEIRMDTQKLKFDLGFSAVEAALDSHRELKTMRSLGLLKVTQVGMQKDTNGGESGILTMGPTTGRQSEKAVSIQHDIQDMTGRGPRYH</sequence>
<organism evidence="1 2">
    <name type="scientific">Gymnopilus dilepis</name>
    <dbReference type="NCBI Taxonomy" id="231916"/>
    <lineage>
        <taxon>Eukaryota</taxon>
        <taxon>Fungi</taxon>
        <taxon>Dikarya</taxon>
        <taxon>Basidiomycota</taxon>
        <taxon>Agaricomycotina</taxon>
        <taxon>Agaricomycetes</taxon>
        <taxon>Agaricomycetidae</taxon>
        <taxon>Agaricales</taxon>
        <taxon>Agaricineae</taxon>
        <taxon>Hymenogastraceae</taxon>
        <taxon>Gymnopilus</taxon>
    </lineage>
</organism>
<dbReference type="AlphaFoldDB" id="A0A409VJW3"/>
<proteinExistence type="predicted"/>
<keyword evidence="2" id="KW-1185">Reference proteome</keyword>
<comment type="caution">
    <text evidence="1">The sequence shown here is derived from an EMBL/GenBank/DDBJ whole genome shotgun (WGS) entry which is preliminary data.</text>
</comment>
<dbReference type="InParanoid" id="A0A409VJW3"/>
<evidence type="ECO:0000313" key="1">
    <source>
        <dbReference type="EMBL" id="PPQ66545.1"/>
    </source>
</evidence>
<dbReference type="EMBL" id="NHYE01005628">
    <property type="protein sequence ID" value="PPQ66545.1"/>
    <property type="molecule type" value="Genomic_DNA"/>
</dbReference>
<evidence type="ECO:0000313" key="2">
    <source>
        <dbReference type="Proteomes" id="UP000284706"/>
    </source>
</evidence>
<dbReference type="Proteomes" id="UP000284706">
    <property type="component" value="Unassembled WGS sequence"/>
</dbReference>
<reference evidence="1 2" key="1">
    <citation type="journal article" date="2018" name="Evol. Lett.">
        <title>Horizontal gene cluster transfer increased hallucinogenic mushroom diversity.</title>
        <authorList>
            <person name="Reynolds H.T."/>
            <person name="Vijayakumar V."/>
            <person name="Gluck-Thaler E."/>
            <person name="Korotkin H.B."/>
            <person name="Matheny P.B."/>
            <person name="Slot J.C."/>
        </authorList>
    </citation>
    <scope>NUCLEOTIDE SEQUENCE [LARGE SCALE GENOMIC DNA]</scope>
    <source>
        <strain evidence="1 2">SRW20</strain>
    </source>
</reference>
<accession>A0A409VJW3</accession>
<name>A0A409VJW3_9AGAR</name>
<gene>
    <name evidence="1" type="ORF">CVT26_009518</name>
</gene>